<comment type="caution">
    <text evidence="1">The sequence shown here is derived from an EMBL/GenBank/DDBJ whole genome shotgun (WGS) entry which is preliminary data.</text>
</comment>
<gene>
    <name evidence="1" type="ORF">BO94DRAFT_309580</name>
</gene>
<dbReference type="AlphaFoldDB" id="A0A317V1K2"/>
<accession>A0A317V1K2</accession>
<organism evidence="1 2">
    <name type="scientific">Aspergillus sclerotioniger CBS 115572</name>
    <dbReference type="NCBI Taxonomy" id="1450535"/>
    <lineage>
        <taxon>Eukaryota</taxon>
        <taxon>Fungi</taxon>
        <taxon>Dikarya</taxon>
        <taxon>Ascomycota</taxon>
        <taxon>Pezizomycotina</taxon>
        <taxon>Eurotiomycetes</taxon>
        <taxon>Eurotiomycetidae</taxon>
        <taxon>Eurotiales</taxon>
        <taxon>Aspergillaceae</taxon>
        <taxon>Aspergillus</taxon>
        <taxon>Aspergillus subgen. Circumdati</taxon>
    </lineage>
</organism>
<keyword evidence="2" id="KW-1185">Reference proteome</keyword>
<name>A0A317V1K2_9EURO</name>
<dbReference type="OrthoDB" id="10566210at2759"/>
<sequence>MHKGAAKKSFQRSIATFPSHIFPYAEWIRSSAGGEVEQSSRISVARFDSPALDISIRLVACLCPLPSGVPIVRRKQPQLSFSTATTGTLSDYPFILIFSRRHPSFSTAHLFSERFLVANRLHDTLIHRHLIIPHNTTPPFFGIRPIARAVYLGEDGYLVYKKRGKPKKHQNKRHFTQGENKHSLVSPAPPLSVVRLVSFVTYLTFLVPQQIHTEQEEKKLIVVAIIIIKNLQFARYIFASLPGFPKEKNHSGLYSHSPRSLEGFSTCHFSEQGRGDITKL</sequence>
<protein>
    <submittedName>
        <fullName evidence="1">Uncharacterized protein</fullName>
    </submittedName>
</protein>
<proteinExistence type="predicted"/>
<evidence type="ECO:0000313" key="2">
    <source>
        <dbReference type="Proteomes" id="UP000246702"/>
    </source>
</evidence>
<dbReference type="Proteomes" id="UP000246702">
    <property type="component" value="Unassembled WGS sequence"/>
</dbReference>
<evidence type="ECO:0000313" key="1">
    <source>
        <dbReference type="EMBL" id="PWY67271.1"/>
    </source>
</evidence>
<dbReference type="EMBL" id="MSFK01000048">
    <property type="protein sequence ID" value="PWY67271.1"/>
    <property type="molecule type" value="Genomic_DNA"/>
</dbReference>
<dbReference type="RefSeq" id="XP_025461915.1">
    <property type="nucleotide sequence ID" value="XM_025606813.1"/>
</dbReference>
<dbReference type="GeneID" id="37108956"/>
<reference evidence="1 2" key="1">
    <citation type="submission" date="2016-12" db="EMBL/GenBank/DDBJ databases">
        <title>The genomes of Aspergillus section Nigri reveals drivers in fungal speciation.</title>
        <authorList>
            <consortium name="DOE Joint Genome Institute"/>
            <person name="Vesth T.C."/>
            <person name="Nybo J."/>
            <person name="Theobald S."/>
            <person name="Brandl J."/>
            <person name="Frisvad J.C."/>
            <person name="Nielsen K.F."/>
            <person name="Lyhne E.K."/>
            <person name="Kogle M.E."/>
            <person name="Kuo A."/>
            <person name="Riley R."/>
            <person name="Clum A."/>
            <person name="Nolan M."/>
            <person name="Lipzen A."/>
            <person name="Salamov A."/>
            <person name="Henrissat B."/>
            <person name="Wiebenga A."/>
            <person name="De Vries R.P."/>
            <person name="Grigoriev I.V."/>
            <person name="Mortensen U.H."/>
            <person name="Andersen M.R."/>
            <person name="Baker S.E."/>
        </authorList>
    </citation>
    <scope>NUCLEOTIDE SEQUENCE [LARGE SCALE GENOMIC DNA]</scope>
    <source>
        <strain evidence="1 2">CBS 115572</strain>
    </source>
</reference>